<reference evidence="1 2" key="1">
    <citation type="submission" date="2020-08" db="EMBL/GenBank/DDBJ databases">
        <title>Functional genomics of gut bacteria from endangered species of beetles.</title>
        <authorList>
            <person name="Carlos-Shanley C."/>
        </authorList>
    </citation>
    <scope>NUCLEOTIDE SEQUENCE [LARGE SCALE GENOMIC DNA]</scope>
    <source>
        <strain evidence="1 2">S00124</strain>
    </source>
</reference>
<name>A0ABR6RI81_9BURK</name>
<sequence length="491" mass="53708">MMNASLSSCFAPPTPMPMSVGEQYEPSAESIDLAQQLDLAFRFVAQHVVSLPDPYACCVLFFTVAAEDLPVTSFSIRRVTVHAAWREGATRVRQWAWAHNASGVELRIDWACGIQPATTAMGQLRSTDPTRTWALADDELEDTELLSVLGTNTSRTLAGVRSLSDPVHGATHARWQLLLEGVYLDQHGELTALPRPRLSPAHLRNGSAGPMLYRSTKQLIAQRQSEDGSWPEAGTLLDHLGIAYALLLAHKSSPAEPSQDELSALACHRCIVYLIEQMRRWSLHDYASEMLHAMSLIVLLRYTELFPGANACSTVRNLITLLAQQLGGVSPALPGDTPPWGGLGLKALRLRQQQSPFGGSPQPPAARGSDDGKWLHASWQQLRLIADDGGRPSPAASPWTAIAVMECTRHANQPQFMSEGMQAEFKANMQTLFRACYQRIVWPEVALLQAGGYRRQAAFFSPRSGNALVNDCRIASQLLITISAAMHFAAA</sequence>
<keyword evidence="2" id="KW-1185">Reference proteome</keyword>
<evidence type="ECO:0000313" key="2">
    <source>
        <dbReference type="Proteomes" id="UP000562492"/>
    </source>
</evidence>
<evidence type="ECO:0008006" key="3">
    <source>
        <dbReference type="Google" id="ProtNLM"/>
    </source>
</evidence>
<protein>
    <recommendedName>
        <fullName evidence="3">Squalene cyclase C-terminal domain-containing protein</fullName>
    </recommendedName>
</protein>
<evidence type="ECO:0000313" key="1">
    <source>
        <dbReference type="EMBL" id="MBB6578875.1"/>
    </source>
</evidence>
<dbReference type="RefSeq" id="WP_184709798.1">
    <property type="nucleotide sequence ID" value="NZ_JACHKZ010000020.1"/>
</dbReference>
<proteinExistence type="predicted"/>
<dbReference type="EMBL" id="JACHKZ010000020">
    <property type="protein sequence ID" value="MBB6578875.1"/>
    <property type="molecule type" value="Genomic_DNA"/>
</dbReference>
<accession>A0ABR6RI81</accession>
<organism evidence="1 2">
    <name type="scientific">Comamonas odontotermitis</name>
    <dbReference type="NCBI Taxonomy" id="379895"/>
    <lineage>
        <taxon>Bacteria</taxon>
        <taxon>Pseudomonadati</taxon>
        <taxon>Pseudomonadota</taxon>
        <taxon>Betaproteobacteria</taxon>
        <taxon>Burkholderiales</taxon>
        <taxon>Comamonadaceae</taxon>
        <taxon>Comamonas</taxon>
    </lineage>
</organism>
<gene>
    <name evidence="1" type="ORF">HNP33_002980</name>
</gene>
<dbReference type="Proteomes" id="UP000562492">
    <property type="component" value="Unassembled WGS sequence"/>
</dbReference>
<comment type="caution">
    <text evidence="1">The sequence shown here is derived from an EMBL/GenBank/DDBJ whole genome shotgun (WGS) entry which is preliminary data.</text>
</comment>